<dbReference type="PaxDb" id="39947-A0A0P0WNN1"/>
<evidence type="ECO:0000256" key="1">
    <source>
        <dbReference type="SAM" id="MobiDB-lite"/>
    </source>
</evidence>
<evidence type="ECO:0000313" key="2">
    <source>
        <dbReference type="EMBL" id="BAS94472.1"/>
    </source>
</evidence>
<dbReference type="eggNOG" id="ENOG502SW95">
    <property type="taxonomic scope" value="Eukaryota"/>
</dbReference>
<evidence type="ECO:0000313" key="3">
    <source>
        <dbReference type="Proteomes" id="UP000059680"/>
    </source>
</evidence>
<feature type="region of interest" description="Disordered" evidence="1">
    <location>
        <begin position="45"/>
        <end position="76"/>
    </location>
</feature>
<dbReference type="Proteomes" id="UP000059680">
    <property type="component" value="Chromosome 5"/>
</dbReference>
<keyword evidence="3" id="KW-1185">Reference proteome</keyword>
<reference evidence="2 3" key="3">
    <citation type="journal article" date="2013" name="Rice">
        <title>Improvement of the Oryza sativa Nipponbare reference genome using next generation sequence and optical map data.</title>
        <authorList>
            <person name="Kawahara Y."/>
            <person name="de la Bastide M."/>
            <person name="Hamilton J.P."/>
            <person name="Kanamori H."/>
            <person name="McCombie W.R."/>
            <person name="Ouyang S."/>
            <person name="Schwartz D.C."/>
            <person name="Tanaka T."/>
            <person name="Wu J."/>
            <person name="Zhou S."/>
            <person name="Childs K.L."/>
            <person name="Davidson R.M."/>
            <person name="Lin H."/>
            <person name="Quesada-Ocampo L."/>
            <person name="Vaillancourt B."/>
            <person name="Sakai H."/>
            <person name="Lee S.S."/>
            <person name="Kim J."/>
            <person name="Numa H."/>
            <person name="Itoh T."/>
            <person name="Buell C.R."/>
            <person name="Matsumoto T."/>
        </authorList>
    </citation>
    <scope>NUCLEOTIDE SEQUENCE [LARGE SCALE GENOMIC DNA]</scope>
    <source>
        <strain evidence="3">cv. Nipponbare</strain>
    </source>
</reference>
<dbReference type="InParanoid" id="A0A0P0WNN1"/>
<proteinExistence type="predicted"/>
<reference evidence="2 3" key="2">
    <citation type="journal article" date="2013" name="Plant Cell Physiol.">
        <title>Rice Annotation Project Database (RAP-DB): an integrative and interactive database for rice genomics.</title>
        <authorList>
            <person name="Sakai H."/>
            <person name="Lee S.S."/>
            <person name="Tanaka T."/>
            <person name="Numa H."/>
            <person name="Kim J."/>
            <person name="Kawahara Y."/>
            <person name="Wakimoto H."/>
            <person name="Yang C.C."/>
            <person name="Iwamoto M."/>
            <person name="Abe T."/>
            <person name="Yamada Y."/>
            <person name="Muto A."/>
            <person name="Inokuchi H."/>
            <person name="Ikemura T."/>
            <person name="Matsumoto T."/>
            <person name="Sasaki T."/>
            <person name="Itoh T."/>
        </authorList>
    </citation>
    <scope>NUCLEOTIDE SEQUENCE [LARGE SCALE GENOMIC DNA]</scope>
    <source>
        <strain evidence="3">cv. Nipponbare</strain>
    </source>
</reference>
<dbReference type="EMBL" id="AP014961">
    <property type="protein sequence ID" value="BAS94472.1"/>
    <property type="molecule type" value="Genomic_DNA"/>
</dbReference>
<accession>A0A0P0WNN1</accession>
<feature type="region of interest" description="Disordered" evidence="1">
    <location>
        <begin position="92"/>
        <end position="138"/>
    </location>
</feature>
<sequence length="138" mass="14923">AGGAVPVAASAAPRQVVPRRVELLAVAPQRVGLLAVRRVVADHELLVGHPQRDEQADAEEDGRGDHEVPRDHERGAAELLADLLDTAAVERAAESRHRGLEGEELRGGQEAREDAAEEPRHGVGVEHGERVVHLHQQR</sequence>
<name>A0A0P0WNN1_ORYSJ</name>
<protein>
    <submittedName>
        <fullName evidence="2">Os05g0468750 protein</fullName>
    </submittedName>
</protein>
<reference evidence="3" key="1">
    <citation type="journal article" date="2005" name="Nature">
        <title>The map-based sequence of the rice genome.</title>
        <authorList>
            <consortium name="International rice genome sequencing project (IRGSP)"/>
            <person name="Matsumoto T."/>
            <person name="Wu J."/>
            <person name="Kanamori H."/>
            <person name="Katayose Y."/>
            <person name="Fujisawa M."/>
            <person name="Namiki N."/>
            <person name="Mizuno H."/>
            <person name="Yamamoto K."/>
            <person name="Antonio B.A."/>
            <person name="Baba T."/>
            <person name="Sakata K."/>
            <person name="Nagamura Y."/>
            <person name="Aoki H."/>
            <person name="Arikawa K."/>
            <person name="Arita K."/>
            <person name="Bito T."/>
            <person name="Chiden Y."/>
            <person name="Fujitsuka N."/>
            <person name="Fukunaka R."/>
            <person name="Hamada M."/>
            <person name="Harada C."/>
            <person name="Hayashi A."/>
            <person name="Hijishita S."/>
            <person name="Honda M."/>
            <person name="Hosokawa S."/>
            <person name="Ichikawa Y."/>
            <person name="Idonuma A."/>
            <person name="Iijima M."/>
            <person name="Ikeda M."/>
            <person name="Ikeno M."/>
            <person name="Ito K."/>
            <person name="Ito S."/>
            <person name="Ito T."/>
            <person name="Ito Y."/>
            <person name="Ito Y."/>
            <person name="Iwabuchi A."/>
            <person name="Kamiya K."/>
            <person name="Karasawa W."/>
            <person name="Kurita K."/>
            <person name="Katagiri S."/>
            <person name="Kikuta A."/>
            <person name="Kobayashi H."/>
            <person name="Kobayashi N."/>
            <person name="Machita K."/>
            <person name="Maehara T."/>
            <person name="Masukawa M."/>
            <person name="Mizubayashi T."/>
            <person name="Mukai Y."/>
            <person name="Nagasaki H."/>
            <person name="Nagata Y."/>
            <person name="Naito S."/>
            <person name="Nakashima M."/>
            <person name="Nakama Y."/>
            <person name="Nakamichi Y."/>
            <person name="Nakamura M."/>
            <person name="Meguro A."/>
            <person name="Negishi M."/>
            <person name="Ohta I."/>
            <person name="Ohta T."/>
            <person name="Okamoto M."/>
            <person name="Ono N."/>
            <person name="Saji S."/>
            <person name="Sakaguchi M."/>
            <person name="Sakai K."/>
            <person name="Shibata M."/>
            <person name="Shimokawa T."/>
            <person name="Song J."/>
            <person name="Takazaki Y."/>
            <person name="Terasawa K."/>
            <person name="Tsugane M."/>
            <person name="Tsuji K."/>
            <person name="Ueda S."/>
            <person name="Waki K."/>
            <person name="Yamagata H."/>
            <person name="Yamamoto M."/>
            <person name="Yamamoto S."/>
            <person name="Yamane H."/>
            <person name="Yoshiki S."/>
            <person name="Yoshihara R."/>
            <person name="Yukawa K."/>
            <person name="Zhong H."/>
            <person name="Yano M."/>
            <person name="Yuan Q."/>
            <person name="Ouyang S."/>
            <person name="Liu J."/>
            <person name="Jones K.M."/>
            <person name="Gansberger K."/>
            <person name="Moffat K."/>
            <person name="Hill J."/>
            <person name="Bera J."/>
            <person name="Fadrosh D."/>
            <person name="Jin S."/>
            <person name="Johri S."/>
            <person name="Kim M."/>
            <person name="Overton L."/>
            <person name="Reardon M."/>
            <person name="Tsitrin T."/>
            <person name="Vuong H."/>
            <person name="Weaver B."/>
            <person name="Ciecko A."/>
            <person name="Tallon L."/>
            <person name="Jackson J."/>
            <person name="Pai G."/>
            <person name="Aken S.V."/>
            <person name="Utterback T."/>
            <person name="Reidmuller S."/>
            <person name="Feldblyum T."/>
            <person name="Hsiao J."/>
            <person name="Zismann V."/>
            <person name="Iobst S."/>
            <person name="de Vazeille A.R."/>
            <person name="Buell C.R."/>
            <person name="Ying K."/>
            <person name="Li Y."/>
            <person name="Lu T."/>
            <person name="Huang Y."/>
            <person name="Zhao Q."/>
            <person name="Feng Q."/>
            <person name="Zhang L."/>
            <person name="Zhu J."/>
            <person name="Weng Q."/>
            <person name="Mu J."/>
            <person name="Lu Y."/>
            <person name="Fan D."/>
            <person name="Liu Y."/>
            <person name="Guan J."/>
            <person name="Zhang Y."/>
            <person name="Yu S."/>
            <person name="Liu X."/>
            <person name="Zhang Y."/>
            <person name="Hong G."/>
            <person name="Han B."/>
            <person name="Choisne N."/>
            <person name="Demange N."/>
            <person name="Orjeda G."/>
            <person name="Samain S."/>
            <person name="Cattolico L."/>
            <person name="Pelletier E."/>
            <person name="Couloux A."/>
            <person name="Segurens B."/>
            <person name="Wincker P."/>
            <person name="D'Hont A."/>
            <person name="Scarpelli C."/>
            <person name="Weissenbach J."/>
            <person name="Salanoubat M."/>
            <person name="Quetier F."/>
            <person name="Yu Y."/>
            <person name="Kim H.R."/>
            <person name="Rambo T."/>
            <person name="Currie J."/>
            <person name="Collura K."/>
            <person name="Luo M."/>
            <person name="Yang T."/>
            <person name="Ammiraju J.S.S."/>
            <person name="Engler F."/>
            <person name="Soderlund C."/>
            <person name="Wing R.A."/>
            <person name="Palmer L.E."/>
            <person name="de la Bastide M."/>
            <person name="Spiegel L."/>
            <person name="Nascimento L."/>
            <person name="Zutavern T."/>
            <person name="O'Shaughnessy A."/>
            <person name="Dike S."/>
            <person name="Dedhia N."/>
            <person name="Preston R."/>
            <person name="Balija V."/>
            <person name="McCombie W.R."/>
            <person name="Chow T."/>
            <person name="Chen H."/>
            <person name="Chung M."/>
            <person name="Chen C."/>
            <person name="Shaw J."/>
            <person name="Wu H."/>
            <person name="Hsiao K."/>
            <person name="Chao Y."/>
            <person name="Chu M."/>
            <person name="Cheng C."/>
            <person name="Hour A."/>
            <person name="Lee P."/>
            <person name="Lin S."/>
            <person name="Lin Y."/>
            <person name="Liou J."/>
            <person name="Liu S."/>
            <person name="Hsing Y."/>
            <person name="Raghuvanshi S."/>
            <person name="Mohanty A."/>
            <person name="Bharti A.K."/>
            <person name="Gaur A."/>
            <person name="Gupta V."/>
            <person name="Kumar D."/>
            <person name="Ravi V."/>
            <person name="Vij S."/>
            <person name="Kapur A."/>
            <person name="Khurana P."/>
            <person name="Khurana P."/>
            <person name="Khurana J.P."/>
            <person name="Tyagi A.K."/>
            <person name="Gaikwad K."/>
            <person name="Singh A."/>
            <person name="Dalal V."/>
            <person name="Srivastava S."/>
            <person name="Dixit A."/>
            <person name="Pal A.K."/>
            <person name="Ghazi I.A."/>
            <person name="Yadav M."/>
            <person name="Pandit A."/>
            <person name="Bhargava A."/>
            <person name="Sureshbabu K."/>
            <person name="Batra K."/>
            <person name="Sharma T.R."/>
            <person name="Mohapatra T."/>
            <person name="Singh N.K."/>
            <person name="Messing J."/>
            <person name="Nelson A.B."/>
            <person name="Fuks G."/>
            <person name="Kavchok S."/>
            <person name="Keizer G."/>
            <person name="Linton E."/>
            <person name="Llaca V."/>
            <person name="Song R."/>
            <person name="Tanyolac B."/>
            <person name="Young S."/>
            <person name="Ho-Il K."/>
            <person name="Hahn J.H."/>
            <person name="Sangsakoo G."/>
            <person name="Vanavichit A."/>
            <person name="de Mattos Luiz.A.T."/>
            <person name="Zimmer P.D."/>
            <person name="Malone G."/>
            <person name="Dellagostin O."/>
            <person name="de Oliveira A.C."/>
            <person name="Bevan M."/>
            <person name="Bancroft I."/>
            <person name="Minx P."/>
            <person name="Cordum H."/>
            <person name="Wilson R."/>
            <person name="Cheng Z."/>
            <person name="Jin W."/>
            <person name="Jiang J."/>
            <person name="Leong S.A."/>
            <person name="Iwama H."/>
            <person name="Gojobori T."/>
            <person name="Itoh T."/>
            <person name="Niimura Y."/>
            <person name="Fujii Y."/>
            <person name="Habara T."/>
            <person name="Sakai H."/>
            <person name="Sato Y."/>
            <person name="Wilson G."/>
            <person name="Kumar K."/>
            <person name="McCouch S."/>
            <person name="Juretic N."/>
            <person name="Hoen D."/>
            <person name="Wright S."/>
            <person name="Bruskiewich R."/>
            <person name="Bureau T."/>
            <person name="Miyao A."/>
            <person name="Hirochika H."/>
            <person name="Nishikawa T."/>
            <person name="Kadowaki K."/>
            <person name="Sugiura M."/>
            <person name="Burr B."/>
            <person name="Sasaki T."/>
        </authorList>
    </citation>
    <scope>NUCLEOTIDE SEQUENCE [LARGE SCALE GENOMIC DNA]</scope>
    <source>
        <strain evidence="3">cv. Nipponbare</strain>
    </source>
</reference>
<dbReference type="AlphaFoldDB" id="A0A0P0WNN1"/>
<gene>
    <name evidence="2" type="ordered locus">Os05g0468750</name>
    <name evidence="2" type="ORF">OSNPB_050468750</name>
</gene>
<feature type="non-terminal residue" evidence="2">
    <location>
        <position position="1"/>
    </location>
</feature>
<dbReference type="Gramene" id="Os05t0468750-00">
    <property type="protein sequence ID" value="Os05t0468750-00"/>
    <property type="gene ID" value="Os05g0468750"/>
</dbReference>
<organism evidence="2 3">
    <name type="scientific">Oryza sativa subsp. japonica</name>
    <name type="common">Rice</name>
    <dbReference type="NCBI Taxonomy" id="39947"/>
    <lineage>
        <taxon>Eukaryota</taxon>
        <taxon>Viridiplantae</taxon>
        <taxon>Streptophyta</taxon>
        <taxon>Embryophyta</taxon>
        <taxon>Tracheophyta</taxon>
        <taxon>Spermatophyta</taxon>
        <taxon>Magnoliopsida</taxon>
        <taxon>Liliopsida</taxon>
        <taxon>Poales</taxon>
        <taxon>Poaceae</taxon>
        <taxon>BOP clade</taxon>
        <taxon>Oryzoideae</taxon>
        <taxon>Oryzeae</taxon>
        <taxon>Oryzinae</taxon>
        <taxon>Oryza</taxon>
        <taxon>Oryza sativa</taxon>
    </lineage>
</organism>
<feature type="compositionally biased region" description="Basic and acidic residues" evidence="1">
    <location>
        <begin position="92"/>
        <end position="132"/>
    </location>
</feature>